<name>J8A2X4_BACCE</name>
<accession>J8A2X4</accession>
<evidence type="ECO:0000313" key="6">
    <source>
        <dbReference type="EMBL" id="EJQ37517.1"/>
    </source>
</evidence>
<evidence type="ECO:0000259" key="5">
    <source>
        <dbReference type="PROSITE" id="PS50075"/>
    </source>
</evidence>
<feature type="domain" description="Carrier" evidence="5">
    <location>
        <begin position="360"/>
        <end position="435"/>
    </location>
</feature>
<dbReference type="HOGENOM" id="CLU_544606_0_0_9"/>
<dbReference type="EMBL" id="AHDJ01000062">
    <property type="protein sequence ID" value="EJQ37517.1"/>
    <property type="molecule type" value="Genomic_DNA"/>
</dbReference>
<dbReference type="Proteomes" id="UP000006600">
    <property type="component" value="Unassembled WGS sequence"/>
</dbReference>
<keyword evidence="4" id="KW-0597">Phosphoprotein</keyword>
<dbReference type="GO" id="GO:0008610">
    <property type="term" value="P:lipid biosynthetic process"/>
    <property type="evidence" value="ECO:0007669"/>
    <property type="project" value="UniProtKB-ARBA"/>
</dbReference>
<evidence type="ECO:0000313" key="7">
    <source>
        <dbReference type="Proteomes" id="UP000006600"/>
    </source>
</evidence>
<dbReference type="GO" id="GO:0003824">
    <property type="term" value="F:catalytic activity"/>
    <property type="evidence" value="ECO:0007669"/>
    <property type="project" value="InterPro"/>
</dbReference>
<dbReference type="Gene3D" id="3.30.300.30">
    <property type="match status" value="1"/>
</dbReference>
<evidence type="ECO:0000256" key="4">
    <source>
        <dbReference type="ARBA" id="ARBA00022553"/>
    </source>
</evidence>
<dbReference type="SUPFAM" id="SSF47336">
    <property type="entry name" value="ACP-like"/>
    <property type="match status" value="1"/>
</dbReference>
<dbReference type="PANTHER" id="PTHR45527">
    <property type="entry name" value="NONRIBOSOMAL PEPTIDE SYNTHETASE"/>
    <property type="match status" value="1"/>
</dbReference>
<protein>
    <submittedName>
        <fullName evidence="6">Amino acid adenylation domain-containing protein</fullName>
    </submittedName>
</protein>
<dbReference type="Pfam" id="PF00550">
    <property type="entry name" value="PP-binding"/>
    <property type="match status" value="1"/>
</dbReference>
<dbReference type="FunFam" id="2.30.38.10:FF:000001">
    <property type="entry name" value="Non-ribosomal peptide synthetase PvdI"/>
    <property type="match status" value="1"/>
</dbReference>
<proteinExistence type="inferred from homology"/>
<evidence type="ECO:0000256" key="1">
    <source>
        <dbReference type="ARBA" id="ARBA00001957"/>
    </source>
</evidence>
<comment type="caution">
    <text evidence="6">The sequence shown here is derived from an EMBL/GenBank/DDBJ whole genome shotgun (WGS) entry which is preliminary data.</text>
</comment>
<dbReference type="FunFam" id="3.30.300.30:FF:000010">
    <property type="entry name" value="Enterobactin synthetase component F"/>
    <property type="match status" value="1"/>
</dbReference>
<feature type="non-terminal residue" evidence="6">
    <location>
        <position position="1"/>
    </location>
</feature>
<comment type="cofactor">
    <cofactor evidence="1">
        <name>pantetheine 4'-phosphate</name>
        <dbReference type="ChEBI" id="CHEBI:47942"/>
    </cofactor>
</comment>
<gene>
    <name evidence="6" type="ORF">IEE_05202</name>
</gene>
<dbReference type="InterPro" id="IPR023213">
    <property type="entry name" value="CAT-like_dom_sf"/>
</dbReference>
<organism evidence="6 7">
    <name type="scientific">Bacillus cereus BAG5X1-1</name>
    <dbReference type="NCBI Taxonomy" id="1053189"/>
    <lineage>
        <taxon>Bacteria</taxon>
        <taxon>Bacillati</taxon>
        <taxon>Bacillota</taxon>
        <taxon>Bacilli</taxon>
        <taxon>Bacillales</taxon>
        <taxon>Bacillaceae</taxon>
        <taxon>Bacillus</taxon>
        <taxon>Bacillus cereus group</taxon>
    </lineage>
</organism>
<dbReference type="GO" id="GO:0043041">
    <property type="term" value="P:amino acid activation for nonribosomal peptide biosynthetic process"/>
    <property type="evidence" value="ECO:0007669"/>
    <property type="project" value="TreeGrafter"/>
</dbReference>
<dbReference type="GO" id="GO:0031177">
    <property type="term" value="F:phosphopantetheine binding"/>
    <property type="evidence" value="ECO:0007669"/>
    <property type="project" value="TreeGrafter"/>
</dbReference>
<comment type="similarity">
    <text evidence="2">Belongs to the ATP-dependent AMP-binding enzyme family.</text>
</comment>
<dbReference type="InterPro" id="IPR042099">
    <property type="entry name" value="ANL_N_sf"/>
</dbReference>
<dbReference type="InterPro" id="IPR036736">
    <property type="entry name" value="ACP-like_sf"/>
</dbReference>
<dbReference type="AlphaFoldDB" id="J8A2X4"/>
<dbReference type="SUPFAM" id="SSF56801">
    <property type="entry name" value="Acetyl-CoA synthetase-like"/>
    <property type="match status" value="1"/>
</dbReference>
<evidence type="ECO:0000256" key="2">
    <source>
        <dbReference type="ARBA" id="ARBA00006432"/>
    </source>
</evidence>
<dbReference type="PROSITE" id="PS50075">
    <property type="entry name" value="CARRIER"/>
    <property type="match status" value="1"/>
</dbReference>
<sequence length="500" mass="57120">TTGTPKGVMVDHKNLINAHYNWREHYELSKYKVKLLQMASISFDVFAGDLCRSLLNGGTMYIVPSDIKLELDLLYKMIQKYKINIFESTPSLIIPFMNYVHENNLDVTTLRLLILGSDSCPITEYKNLVKTYGENMRVINSYGVTEATIDSSYYEAEYNNIPQMINTPIGKPLNNTKYYVLNSLLELQPIGVYGELYIGGCGVARGYLNKPELTNERFVPNCFSPGEKMYKTGDLARWLPDGNIEFLGRIDNQVKVRGFRIEIGEIEAKLLGNEYIKEAVVIDRIDNTGFTYLCAYVISQNELATSELRDYLSNYLTDYMIPSYIIQLDKMPLTPNGKIDRKALPVVQEKDISIGSKYEAPRNEMEEKLALVWREVLEVEKIGINHNFFEAGGHSLKAFSLVLKIHKELNVKIPLKQIFNCPTIKGIAEYIKGRETSIYSTIKKAEKKEFYNLSSAQKRLYILNQIGGSEITYNLPSVMKMKGRFQVNSFENAFNALIDR</sequence>
<dbReference type="InterPro" id="IPR000873">
    <property type="entry name" value="AMP-dep_synth/lig_dom"/>
</dbReference>
<dbReference type="GO" id="GO:0044550">
    <property type="term" value="P:secondary metabolite biosynthetic process"/>
    <property type="evidence" value="ECO:0007669"/>
    <property type="project" value="TreeGrafter"/>
</dbReference>
<dbReference type="GO" id="GO:0005829">
    <property type="term" value="C:cytosol"/>
    <property type="evidence" value="ECO:0007669"/>
    <property type="project" value="TreeGrafter"/>
</dbReference>
<reference evidence="6 7" key="1">
    <citation type="submission" date="2012-04" db="EMBL/GenBank/DDBJ databases">
        <title>The Genome Sequence of Bacillus cereus BAG5X1-1.</title>
        <authorList>
            <consortium name="The Broad Institute Genome Sequencing Platform"/>
            <consortium name="The Broad Institute Genome Sequencing Center for Infectious Disease"/>
            <person name="Feldgarden M."/>
            <person name="Van der Auwera G.A."/>
            <person name="Mahillon J."/>
            <person name="Duprez V."/>
            <person name="Timmery S."/>
            <person name="Mattelet C."/>
            <person name="Dierick K."/>
            <person name="Sun M."/>
            <person name="Yu Z."/>
            <person name="Zhu L."/>
            <person name="Hu X."/>
            <person name="Shank E.B."/>
            <person name="Swiecicka I."/>
            <person name="Hansen B.M."/>
            <person name="Andrup L."/>
            <person name="Young S.K."/>
            <person name="Zeng Q."/>
            <person name="Gargeya S."/>
            <person name="Fitzgerald M."/>
            <person name="Haas B."/>
            <person name="Abouelleil A."/>
            <person name="Alvarado L."/>
            <person name="Arachchi H.M."/>
            <person name="Berlin A."/>
            <person name="Chapman S.B."/>
            <person name="Goldberg J."/>
            <person name="Griggs A."/>
            <person name="Gujja S."/>
            <person name="Hansen M."/>
            <person name="Howarth C."/>
            <person name="Imamovic A."/>
            <person name="Larimer J."/>
            <person name="McCowen C."/>
            <person name="Montmayeur A."/>
            <person name="Murphy C."/>
            <person name="Neiman D."/>
            <person name="Pearson M."/>
            <person name="Priest M."/>
            <person name="Roberts A."/>
            <person name="Saif S."/>
            <person name="Shea T."/>
            <person name="Sisk P."/>
            <person name="Sykes S."/>
            <person name="Wortman J."/>
            <person name="Nusbaum C."/>
            <person name="Birren B."/>
        </authorList>
    </citation>
    <scope>NUCLEOTIDE SEQUENCE [LARGE SCALE GENOMIC DNA]</scope>
    <source>
        <strain evidence="6 7">BAG5X1-1</strain>
    </source>
</reference>
<evidence type="ECO:0000256" key="3">
    <source>
        <dbReference type="ARBA" id="ARBA00022450"/>
    </source>
</evidence>
<dbReference type="InterPro" id="IPR001242">
    <property type="entry name" value="Condensation_dom"/>
</dbReference>
<dbReference type="RefSeq" id="WP_002107054.1">
    <property type="nucleotide sequence ID" value="NZ_JH791997.1"/>
</dbReference>
<dbReference type="Gene3D" id="1.10.1200.10">
    <property type="entry name" value="ACP-like"/>
    <property type="match status" value="1"/>
</dbReference>
<dbReference type="Pfam" id="PF13193">
    <property type="entry name" value="AMP-binding_C"/>
    <property type="match status" value="1"/>
</dbReference>
<dbReference type="InterPro" id="IPR025110">
    <property type="entry name" value="AMP-bd_C"/>
</dbReference>
<dbReference type="Pfam" id="PF00668">
    <property type="entry name" value="Condensation"/>
    <property type="match status" value="1"/>
</dbReference>
<keyword evidence="3" id="KW-0596">Phosphopantetheine</keyword>
<dbReference type="InterPro" id="IPR009081">
    <property type="entry name" value="PP-bd_ACP"/>
</dbReference>
<dbReference type="Pfam" id="PF00501">
    <property type="entry name" value="AMP-binding"/>
    <property type="match status" value="1"/>
</dbReference>
<feature type="non-terminal residue" evidence="6">
    <location>
        <position position="500"/>
    </location>
</feature>
<dbReference type="PANTHER" id="PTHR45527:SF1">
    <property type="entry name" value="FATTY ACID SYNTHASE"/>
    <property type="match status" value="1"/>
</dbReference>
<dbReference type="Gene3D" id="3.40.50.12780">
    <property type="entry name" value="N-terminal domain of ligase-like"/>
    <property type="match status" value="1"/>
</dbReference>
<dbReference type="FunFam" id="1.10.1200.10:FF:000005">
    <property type="entry name" value="Nonribosomal peptide synthetase 1"/>
    <property type="match status" value="1"/>
</dbReference>
<dbReference type="Gene3D" id="3.30.559.10">
    <property type="entry name" value="Chloramphenicol acetyltransferase-like domain"/>
    <property type="match status" value="1"/>
</dbReference>
<dbReference type="InterPro" id="IPR045851">
    <property type="entry name" value="AMP-bd_C_sf"/>
</dbReference>